<dbReference type="PANTHER" id="PTHR46593">
    <property type="entry name" value="TRANSMEMBRANE PROTEIN 64"/>
    <property type="match status" value="1"/>
</dbReference>
<dbReference type="EMBL" id="HACG01024438">
    <property type="protein sequence ID" value="CEK71303.1"/>
    <property type="molecule type" value="Transcribed_RNA"/>
</dbReference>
<dbReference type="PANTHER" id="PTHR46593:SF1">
    <property type="entry name" value="TRANSMEMBRANE PROTEIN 64"/>
    <property type="match status" value="1"/>
</dbReference>
<dbReference type="Pfam" id="PF09335">
    <property type="entry name" value="VTT_dom"/>
    <property type="match status" value="1"/>
</dbReference>
<dbReference type="GO" id="GO:0005783">
    <property type="term" value="C:endoplasmic reticulum"/>
    <property type="evidence" value="ECO:0007669"/>
    <property type="project" value="TreeGrafter"/>
</dbReference>
<reference evidence="4" key="1">
    <citation type="submission" date="2014-12" db="EMBL/GenBank/DDBJ databases">
        <title>Insight into the proteome of Arion vulgaris.</title>
        <authorList>
            <person name="Aradska J."/>
            <person name="Bulat T."/>
            <person name="Smidak R."/>
            <person name="Sarate P."/>
            <person name="Gangsoo J."/>
            <person name="Sialana F."/>
            <person name="Bilban M."/>
            <person name="Lubec G."/>
        </authorList>
    </citation>
    <scope>NUCLEOTIDE SEQUENCE</scope>
    <source>
        <tissue evidence="4">Skin</tissue>
    </source>
</reference>
<evidence type="ECO:0000313" key="4">
    <source>
        <dbReference type="EMBL" id="CEK71303.1"/>
    </source>
</evidence>
<dbReference type="InterPro" id="IPR032816">
    <property type="entry name" value="VTT_dom"/>
</dbReference>
<dbReference type="InterPro" id="IPR053069">
    <property type="entry name" value="TVP38/TMEM64"/>
</dbReference>
<dbReference type="EMBL" id="HACG01024437">
    <property type="protein sequence ID" value="CEK71302.1"/>
    <property type="molecule type" value="Transcribed_RNA"/>
</dbReference>
<evidence type="ECO:0000313" key="3">
    <source>
        <dbReference type="EMBL" id="CEK71302.1"/>
    </source>
</evidence>
<feature type="transmembrane region" description="Helical" evidence="1">
    <location>
        <begin position="103"/>
        <end position="120"/>
    </location>
</feature>
<sequence>MTKLDVLPVSYSKIEAVNLPVTTDSCCIRELELGDNWDTRIQHYFQYEQQTLLLSNQDNTDFVKSGPEKDAKKVKGENIGTCRRVMQAIITGTSDSNDWCCRVTLVSAAVSLILLFFLVFGHRYIYSVLLWMEHTDPKISVLVLAALFIIICFPVAWGLSILMVTAGYLYGLMYGQLVVTVSLTIGLAMSTPIMRAMCSDYLWSLFYSRKTEVIMNVLSGPQGMRVIALTRLTPIPFGLQNALFSLSSISLTRYLISSIVGLIPMTLLNCYMGTTLRNIQDLVSDGVNSIGGYLIFGGQILITVILLWFMVRKAKVELKKAMIETDTLPTALSNGDSPEVVLVDL</sequence>
<keyword evidence="1" id="KW-0472">Membrane</keyword>
<name>A0A0B6ZRU6_9EUPU</name>
<proteinExistence type="predicted"/>
<accession>A0A0B6ZRU6</accession>
<organism evidence="4">
    <name type="scientific">Arion vulgaris</name>
    <dbReference type="NCBI Taxonomy" id="1028688"/>
    <lineage>
        <taxon>Eukaryota</taxon>
        <taxon>Metazoa</taxon>
        <taxon>Spiralia</taxon>
        <taxon>Lophotrochozoa</taxon>
        <taxon>Mollusca</taxon>
        <taxon>Gastropoda</taxon>
        <taxon>Heterobranchia</taxon>
        <taxon>Euthyneura</taxon>
        <taxon>Panpulmonata</taxon>
        <taxon>Eupulmonata</taxon>
        <taxon>Stylommatophora</taxon>
        <taxon>Helicina</taxon>
        <taxon>Arionoidea</taxon>
        <taxon>Arionidae</taxon>
        <taxon>Arion</taxon>
    </lineage>
</organism>
<protein>
    <recommendedName>
        <fullName evidence="2">VTT domain-containing protein</fullName>
    </recommendedName>
</protein>
<feature type="transmembrane region" description="Helical" evidence="1">
    <location>
        <begin position="168"/>
        <end position="189"/>
    </location>
</feature>
<feature type="domain" description="VTT" evidence="2">
    <location>
        <begin position="160"/>
        <end position="274"/>
    </location>
</feature>
<gene>
    <name evidence="4" type="primary">ORF77788</name>
    <name evidence="3" type="synonym">ORF77786</name>
</gene>
<evidence type="ECO:0000259" key="2">
    <source>
        <dbReference type="Pfam" id="PF09335"/>
    </source>
</evidence>
<keyword evidence="1" id="KW-1133">Transmembrane helix</keyword>
<dbReference type="GO" id="GO:0051480">
    <property type="term" value="P:regulation of cytosolic calcium ion concentration"/>
    <property type="evidence" value="ECO:0007669"/>
    <property type="project" value="TreeGrafter"/>
</dbReference>
<feature type="transmembrane region" description="Helical" evidence="1">
    <location>
        <begin position="290"/>
        <end position="311"/>
    </location>
</feature>
<feature type="transmembrane region" description="Helical" evidence="1">
    <location>
        <begin position="254"/>
        <end position="274"/>
    </location>
</feature>
<evidence type="ECO:0000256" key="1">
    <source>
        <dbReference type="SAM" id="Phobius"/>
    </source>
</evidence>
<feature type="transmembrane region" description="Helical" evidence="1">
    <location>
        <begin position="141"/>
        <end position="162"/>
    </location>
</feature>
<keyword evidence="1" id="KW-0812">Transmembrane</keyword>
<dbReference type="AlphaFoldDB" id="A0A0B6ZRU6"/>